<feature type="domain" description="Metallo-beta-lactamase" evidence="1">
    <location>
        <begin position="8"/>
        <end position="75"/>
    </location>
</feature>
<dbReference type="PANTHER" id="PTHR30619:SF1">
    <property type="entry name" value="RECOMBINATION PROTEIN 2"/>
    <property type="match status" value="1"/>
</dbReference>
<dbReference type="InterPro" id="IPR036866">
    <property type="entry name" value="RibonucZ/Hydroxyglut_hydro"/>
</dbReference>
<evidence type="ECO:0000259" key="1">
    <source>
        <dbReference type="Pfam" id="PF00753"/>
    </source>
</evidence>
<evidence type="ECO:0000313" key="2">
    <source>
        <dbReference type="EMBL" id="MFH5227958.1"/>
    </source>
</evidence>
<dbReference type="InterPro" id="IPR052159">
    <property type="entry name" value="Competence_DNA_uptake"/>
</dbReference>
<organism evidence="2 5">
    <name type="scientific">Antrihabitans spumae</name>
    <dbReference type="NCBI Taxonomy" id="3373370"/>
    <lineage>
        <taxon>Bacteria</taxon>
        <taxon>Bacillati</taxon>
        <taxon>Actinomycetota</taxon>
        <taxon>Actinomycetes</taxon>
        <taxon>Mycobacteriales</taxon>
        <taxon>Nocardiaceae</taxon>
        <taxon>Antrihabitans</taxon>
    </lineage>
</organism>
<sequence>MVSVTILDVGHGNCSVVEDDGRPTIIDGGTGPTLLEYLREEDFQFIDTILISHADCDHIRGLRLALRALPDLIVHTVLVNPSQQKGTHTWGSLVEHLEQRRERHQTVLGPLLADRLDQVIVGSRTSIEILSPYYSEVLVPNNVNNTSGVVRITVDGIGEVLLPADIDDECLTRLLQRNRPLKSAVVVFPHHGGKAGPNTAEFARKLTAAVDPKVTVISLGRNSFGNPQPEVVAGVRGSSADTHICCTQLSRRCAVALEHAPVHLSQKVSAGRRRGESCGGTVTFLHAGPGIWTVDPPLEAHSRFVDGVPRPLCRSTDVSAEESG</sequence>
<protein>
    <submittedName>
        <fullName evidence="2">ComEC/Rec2 family competence protein</fullName>
    </submittedName>
</protein>
<dbReference type="RefSeq" id="WP_395125861.1">
    <property type="nucleotide sequence ID" value="NZ_JBIMSN010000022.1"/>
</dbReference>
<keyword evidence="5" id="KW-1185">Reference proteome</keyword>
<dbReference type="EMBL" id="JBIMSN010000022">
    <property type="protein sequence ID" value="MFH5227958.1"/>
    <property type="molecule type" value="Genomic_DNA"/>
</dbReference>
<evidence type="ECO:0000313" key="5">
    <source>
        <dbReference type="Proteomes" id="UP001609219"/>
    </source>
</evidence>
<evidence type="ECO:0000313" key="3">
    <source>
        <dbReference type="EMBL" id="MFH5244769.1"/>
    </source>
</evidence>
<accession>A0ABW7JZ00</accession>
<reference evidence="4 5" key="1">
    <citation type="submission" date="2024-10" db="EMBL/GenBank/DDBJ databases">
        <authorList>
            <person name="Riesco R."/>
        </authorList>
    </citation>
    <scope>NUCLEOTIDE SEQUENCE [LARGE SCALE GENOMIC DNA]</scope>
    <source>
        <strain evidence="3 4">NCIMB 15448</strain>
        <strain evidence="2 5">NCIMB 15450</strain>
    </source>
</reference>
<dbReference type="PANTHER" id="PTHR30619">
    <property type="entry name" value="DNA INTERNALIZATION/COMPETENCE PROTEIN COMEC/REC2"/>
    <property type="match status" value="1"/>
</dbReference>
<proteinExistence type="predicted"/>
<gene>
    <name evidence="3" type="ORF">ACHIPV_23260</name>
    <name evidence="2" type="ORF">ACHIRB_05045</name>
</gene>
<dbReference type="SUPFAM" id="SSF56281">
    <property type="entry name" value="Metallo-hydrolase/oxidoreductase"/>
    <property type="match status" value="1"/>
</dbReference>
<dbReference type="Pfam" id="PF00753">
    <property type="entry name" value="Lactamase_B"/>
    <property type="match status" value="1"/>
</dbReference>
<dbReference type="EMBL" id="JBIMSP010000051">
    <property type="protein sequence ID" value="MFH5244769.1"/>
    <property type="molecule type" value="Genomic_DNA"/>
</dbReference>
<dbReference type="Gene3D" id="3.60.15.10">
    <property type="entry name" value="Ribonuclease Z/Hydroxyacylglutathione hydrolase-like"/>
    <property type="match status" value="1"/>
</dbReference>
<dbReference type="Proteomes" id="UP001609176">
    <property type="component" value="Unassembled WGS sequence"/>
</dbReference>
<dbReference type="InterPro" id="IPR001279">
    <property type="entry name" value="Metallo-B-lactamas"/>
</dbReference>
<dbReference type="Proteomes" id="UP001609219">
    <property type="component" value="Unassembled WGS sequence"/>
</dbReference>
<name>A0ABW7JZ00_9NOCA</name>
<evidence type="ECO:0000313" key="4">
    <source>
        <dbReference type="Proteomes" id="UP001609176"/>
    </source>
</evidence>
<comment type="caution">
    <text evidence="2">The sequence shown here is derived from an EMBL/GenBank/DDBJ whole genome shotgun (WGS) entry which is preliminary data.</text>
</comment>